<dbReference type="InterPro" id="IPR023187">
    <property type="entry name" value="Tscrpt_reg_MarR-type_CS"/>
</dbReference>
<name>A0A178LXL6_MYCIR</name>
<evidence type="ECO:0000256" key="3">
    <source>
        <dbReference type="ARBA" id="ARBA00023163"/>
    </source>
</evidence>
<dbReference type="GO" id="GO:0003677">
    <property type="term" value="F:DNA binding"/>
    <property type="evidence" value="ECO:0007669"/>
    <property type="project" value="UniProtKB-KW"/>
</dbReference>
<dbReference type="PROSITE" id="PS50995">
    <property type="entry name" value="HTH_MARR_2"/>
    <property type="match status" value="1"/>
</dbReference>
<dbReference type="InterPro" id="IPR000835">
    <property type="entry name" value="HTH_MarR-typ"/>
</dbReference>
<dbReference type="PANTHER" id="PTHR33164">
    <property type="entry name" value="TRANSCRIPTIONAL REGULATOR, MARR FAMILY"/>
    <property type="match status" value="1"/>
</dbReference>
<dbReference type="Pfam" id="PF12802">
    <property type="entry name" value="MarR_2"/>
    <property type="match status" value="1"/>
</dbReference>
<evidence type="ECO:0000259" key="4">
    <source>
        <dbReference type="PROSITE" id="PS50995"/>
    </source>
</evidence>
<dbReference type="AlphaFoldDB" id="A0A178LXL6"/>
<protein>
    <submittedName>
        <fullName evidence="5">MarR family transcriptional regulator</fullName>
    </submittedName>
</protein>
<dbReference type="Proteomes" id="UP000078396">
    <property type="component" value="Unassembled WGS sequence"/>
</dbReference>
<organism evidence="5 6">
    <name type="scientific">Mycolicibacterium iranicum</name>
    <name type="common">Mycobacterium iranicum</name>
    <dbReference type="NCBI Taxonomy" id="912594"/>
    <lineage>
        <taxon>Bacteria</taxon>
        <taxon>Bacillati</taxon>
        <taxon>Actinomycetota</taxon>
        <taxon>Actinomycetes</taxon>
        <taxon>Mycobacteriales</taxon>
        <taxon>Mycobacteriaceae</taxon>
        <taxon>Mycolicibacterium</taxon>
    </lineage>
</organism>
<dbReference type="SUPFAM" id="SSF46785">
    <property type="entry name" value="Winged helix' DNA-binding domain"/>
    <property type="match status" value="1"/>
</dbReference>
<dbReference type="GO" id="GO:0006950">
    <property type="term" value="P:response to stress"/>
    <property type="evidence" value="ECO:0007669"/>
    <property type="project" value="TreeGrafter"/>
</dbReference>
<dbReference type="PROSITE" id="PS01117">
    <property type="entry name" value="HTH_MARR_1"/>
    <property type="match status" value="1"/>
</dbReference>
<keyword evidence="1" id="KW-0805">Transcription regulation</keyword>
<evidence type="ECO:0000313" key="6">
    <source>
        <dbReference type="Proteomes" id="UP000078396"/>
    </source>
</evidence>
<dbReference type="STRING" id="912594.AWC12_24395"/>
<evidence type="ECO:0000256" key="2">
    <source>
        <dbReference type="ARBA" id="ARBA00023125"/>
    </source>
</evidence>
<keyword evidence="2" id="KW-0238">DNA-binding</keyword>
<dbReference type="InterPro" id="IPR036388">
    <property type="entry name" value="WH-like_DNA-bd_sf"/>
</dbReference>
<dbReference type="Gene3D" id="1.10.10.10">
    <property type="entry name" value="Winged helix-like DNA-binding domain superfamily/Winged helix DNA-binding domain"/>
    <property type="match status" value="1"/>
</dbReference>
<proteinExistence type="predicted"/>
<dbReference type="EMBL" id="LWCS01000018">
    <property type="protein sequence ID" value="OAN39335.1"/>
    <property type="molecule type" value="Genomic_DNA"/>
</dbReference>
<dbReference type="SMART" id="SM00347">
    <property type="entry name" value="HTH_MARR"/>
    <property type="match status" value="1"/>
</dbReference>
<dbReference type="InterPro" id="IPR036390">
    <property type="entry name" value="WH_DNA-bd_sf"/>
</dbReference>
<evidence type="ECO:0000313" key="5">
    <source>
        <dbReference type="EMBL" id="OAN39335.1"/>
    </source>
</evidence>
<sequence>MHEDDRAALEALMAADMRALTAASDAVGQRFAALHDVTANDFRALLHVMVAEGAGDPLTAGELRQRMGVSAAAITYLVERMVDSGHLHREADPADRRRVRLRMSDHGMGVARGFFTPLAEHAHDSMAGLADDDLVAAHRVFTALGAAMQTFLEELGPR</sequence>
<feature type="domain" description="HTH marR-type" evidence="4">
    <location>
        <begin position="6"/>
        <end position="146"/>
    </location>
</feature>
<evidence type="ECO:0000256" key="1">
    <source>
        <dbReference type="ARBA" id="ARBA00023015"/>
    </source>
</evidence>
<dbReference type="GO" id="GO:0003700">
    <property type="term" value="F:DNA-binding transcription factor activity"/>
    <property type="evidence" value="ECO:0007669"/>
    <property type="project" value="InterPro"/>
</dbReference>
<dbReference type="RefSeq" id="WP_064281420.1">
    <property type="nucleotide sequence ID" value="NZ_LWCS01000018.1"/>
</dbReference>
<dbReference type="OrthoDB" id="162531at2"/>
<accession>A0A178LXL6</accession>
<dbReference type="InterPro" id="IPR039422">
    <property type="entry name" value="MarR/SlyA-like"/>
</dbReference>
<keyword evidence="3" id="KW-0804">Transcription</keyword>
<dbReference type="PANTHER" id="PTHR33164:SF43">
    <property type="entry name" value="HTH-TYPE TRANSCRIPTIONAL REPRESSOR YETL"/>
    <property type="match status" value="1"/>
</dbReference>
<dbReference type="eggNOG" id="COG1846">
    <property type="taxonomic scope" value="Bacteria"/>
</dbReference>
<reference evidence="5 6" key="1">
    <citation type="submission" date="2016-04" db="EMBL/GenBank/DDBJ databases">
        <title>Draft Genome Sequences of Staphylococcus capitis Strain H36, S. capitis Strain H65, S. cohnii Strain H62, S. hominis Strain H69, Mycobacterium iranicum Strain H39, Plantibacter sp. Strain H53, Pseudomonas oryzihabitans Strain H72, and Microbacterium sp. Strain H83, isolated from residential settings.</title>
        <authorList>
            <person name="Lymperopoulou D."/>
            <person name="Adams R.I."/>
            <person name="Lindow S."/>
            <person name="Coil D.A."/>
            <person name="Jospin G."/>
            <person name="Eisen J.A."/>
        </authorList>
    </citation>
    <scope>NUCLEOTIDE SEQUENCE [LARGE SCALE GENOMIC DNA]</scope>
    <source>
        <strain evidence="5 6">H39</strain>
    </source>
</reference>
<comment type="caution">
    <text evidence="5">The sequence shown here is derived from an EMBL/GenBank/DDBJ whole genome shotgun (WGS) entry which is preliminary data.</text>
</comment>
<gene>
    <name evidence="5" type="ORF">A4X20_18220</name>
</gene>